<proteinExistence type="predicted"/>
<organism evidence="1 2">
    <name type="scientific">Wuchereria bancrofti</name>
    <dbReference type="NCBI Taxonomy" id="6293"/>
    <lineage>
        <taxon>Eukaryota</taxon>
        <taxon>Metazoa</taxon>
        <taxon>Ecdysozoa</taxon>
        <taxon>Nematoda</taxon>
        <taxon>Chromadorea</taxon>
        <taxon>Rhabditida</taxon>
        <taxon>Spirurina</taxon>
        <taxon>Spiruromorpha</taxon>
        <taxon>Filarioidea</taxon>
        <taxon>Onchocercidae</taxon>
        <taxon>Wuchereria</taxon>
    </lineage>
</organism>
<dbReference type="Proteomes" id="UP000004810">
    <property type="component" value="Unassembled WGS sequence"/>
</dbReference>
<gene>
    <name evidence="1" type="ORF">WUBG_11237</name>
</gene>
<dbReference type="EMBL" id="ADBV01007272">
    <property type="protein sequence ID" value="EJW77853.1"/>
    <property type="molecule type" value="Genomic_DNA"/>
</dbReference>
<sequence>MAIRNTRILITNESKGCNMLQMYDTARQCNCKYRYSSHTEATGNGLLWSTAFGRDRAVLKFTALKAYFSALASVALRKVRGQKNSEDVSAVLMERTGEEGEQRFTQELAGRSQLDSELVTEPIVALAQCVRDLQIVSMRACTVQTLLLEEEQRERRQGAGAISRSKE</sequence>
<accession>J9E6S5</accession>
<name>J9E6S5_WUCBA</name>
<protein>
    <submittedName>
        <fullName evidence="1">Uncharacterized protein</fullName>
    </submittedName>
</protein>
<evidence type="ECO:0000313" key="2">
    <source>
        <dbReference type="Proteomes" id="UP000004810"/>
    </source>
</evidence>
<reference evidence="2" key="1">
    <citation type="submission" date="2012-08" db="EMBL/GenBank/DDBJ databases">
        <title>The Genome Sequence of Wuchereria bancrofti.</title>
        <authorList>
            <person name="Nutman T.B."/>
            <person name="Fink D.L."/>
            <person name="Russ C."/>
            <person name="Young S."/>
            <person name="Zeng Q."/>
            <person name="Koehrsen M."/>
            <person name="Alvarado L."/>
            <person name="Berlin A."/>
            <person name="Chapman S.B."/>
            <person name="Chen Z."/>
            <person name="Freedman E."/>
            <person name="Gellesch M."/>
            <person name="Goldberg J."/>
            <person name="Griggs A."/>
            <person name="Gujja S."/>
            <person name="Heilman E.R."/>
            <person name="Heiman D."/>
            <person name="Hepburn T."/>
            <person name="Howarth C."/>
            <person name="Jen D."/>
            <person name="Larson L."/>
            <person name="Lewis B."/>
            <person name="Mehta T."/>
            <person name="Park D."/>
            <person name="Pearson M."/>
            <person name="Roberts A."/>
            <person name="Saif S."/>
            <person name="Shea T."/>
            <person name="Shenoy N."/>
            <person name="Sisk P."/>
            <person name="Stolte C."/>
            <person name="Sykes S."/>
            <person name="Walk T."/>
            <person name="White J."/>
            <person name="Yandava C."/>
            <person name="Haas B."/>
            <person name="Henn M.R."/>
            <person name="Nusbaum C."/>
            <person name="Birren B."/>
        </authorList>
    </citation>
    <scope>NUCLEOTIDE SEQUENCE [LARGE SCALE GENOMIC DNA]</scope>
    <source>
        <strain evidence="2">NA</strain>
    </source>
</reference>
<dbReference type="AlphaFoldDB" id="J9E6S5"/>
<comment type="caution">
    <text evidence="1">The sequence shown here is derived from an EMBL/GenBank/DDBJ whole genome shotgun (WGS) entry which is preliminary data.</text>
</comment>
<evidence type="ECO:0000313" key="1">
    <source>
        <dbReference type="EMBL" id="EJW77853.1"/>
    </source>
</evidence>